<dbReference type="Gene3D" id="3.10.10.10">
    <property type="entry name" value="HIV Type 1 Reverse Transcriptase, subunit A, domain 1"/>
    <property type="match status" value="1"/>
</dbReference>
<evidence type="ECO:0000256" key="8">
    <source>
        <dbReference type="ARBA" id="ARBA00022750"/>
    </source>
</evidence>
<dbReference type="Pfam" id="PF17917">
    <property type="entry name" value="RT_RNaseH"/>
    <property type="match status" value="1"/>
</dbReference>
<dbReference type="GO" id="GO:0046872">
    <property type="term" value="F:metal ion binding"/>
    <property type="evidence" value="ECO:0007669"/>
    <property type="project" value="UniProtKB-KW"/>
</dbReference>
<dbReference type="InterPro" id="IPR041588">
    <property type="entry name" value="Integrase_H2C2"/>
</dbReference>
<reference evidence="20" key="2">
    <citation type="submission" date="2025-09" db="UniProtKB">
        <authorList>
            <consortium name="Ensembl"/>
        </authorList>
    </citation>
    <scope>IDENTIFICATION</scope>
</reference>
<evidence type="ECO:0000256" key="11">
    <source>
        <dbReference type="ARBA" id="ARBA00022842"/>
    </source>
</evidence>
<dbReference type="Pfam" id="PF00665">
    <property type="entry name" value="rve"/>
    <property type="match status" value="1"/>
</dbReference>
<sequence>MVITSPFSPVVLGYPWLKTHNPRIDWGTGRVMSWSTHCLSQCLRSAQSPRAPELEPAPTPPNLFPVPEEYHDLGEVFSKSHALSLPPHRPYDCSIDLLSGAPLPGSRLFNLSRPKRESMEKYIGESLSAGIIRPSSSPVGAGFFFVGKKDGTLRPCIDYRGLNNITVKNKYPLPLISSAFVPLHGAMVFTKLDLRNAYHLVGIREGDEWKTAFNTPLGHFEYLVMPFGLSNAPAVFQSLVNDVLRDMLNRSVFVYIDDILIFSRSVEEHRVHVRQVLQRLLENRLYVKAEKCVFHVPSVSFLGYIIGQGQISMDPSKVSAMAEWPSPPTRKRLQQFLGFANFYRRFIRGYSQVAAPLTALTSIKIPFSWSPEAETAFRSLKLRFVSAPILVQPDPALQFVLEADASDTGVGAVLSQRSASDHKLHPCAFFSRRLSPSERNYDVGNRKLLAVKLALEEWRHWLEGADQPFIVWTDHRNLAYIQSAKRLNSRQARWALFFGRFIFSLTYRPGSQNGKPDALSRLHSPEDRCSDPENILPPACLIATLTWEIESAVRRAQSQQPDPGTGPPNRLFVPDALRSRVLLWAHSSRLTCHPGITRTLDFIRRRFWWSSMDADVRAFIAACATCARNKTSTRSRSGLLRPPPIPSRPWSHIALDFVTGLPTSEGNTTILTVIDRFSKGAHFIALPKLPSSRETADLLVQHVFRLHGIPVDIVSDRGPQFTSQVWRAFCAALGATPSLSSGFHPQSNGQSERVNHEMEAALRCISHANPSSWNSQLPWVEYAHNTLVNASSGLSPFMASLGYQPTLFPELEEEISVPSVQAHMRRCRRTWKRTRAALVRASSRSQLQANRRRLPAPQYAPGQRVWLRAKDLPLKGISPKISPRFIGPFEIEAIINPCAFRLRLPPSLRIHPTFHVSQVKPVSSCPAPTSTPGY</sequence>
<dbReference type="PROSITE" id="PS50878">
    <property type="entry name" value="RT_POL"/>
    <property type="match status" value="1"/>
</dbReference>
<keyword evidence="14" id="KW-0239">DNA-directed DNA polymerase</keyword>
<evidence type="ECO:0000256" key="5">
    <source>
        <dbReference type="ARBA" id="ARBA00022695"/>
    </source>
</evidence>
<keyword evidence="3" id="KW-0645">Protease</keyword>
<evidence type="ECO:0000259" key="18">
    <source>
        <dbReference type="PROSITE" id="PS50878"/>
    </source>
</evidence>
<evidence type="ECO:0000256" key="3">
    <source>
        <dbReference type="ARBA" id="ARBA00022670"/>
    </source>
</evidence>
<dbReference type="GO" id="GO:0003677">
    <property type="term" value="F:DNA binding"/>
    <property type="evidence" value="ECO:0007669"/>
    <property type="project" value="UniProtKB-KW"/>
</dbReference>
<dbReference type="Gene3D" id="3.30.70.270">
    <property type="match status" value="2"/>
</dbReference>
<dbReference type="GO" id="GO:0003964">
    <property type="term" value="F:RNA-directed DNA polymerase activity"/>
    <property type="evidence" value="ECO:0007669"/>
    <property type="project" value="UniProtKB-KW"/>
</dbReference>
<dbReference type="FunFam" id="1.10.340.70:FF:000001">
    <property type="entry name" value="Retrovirus-related Pol polyprotein from transposon gypsy-like Protein"/>
    <property type="match status" value="1"/>
</dbReference>
<keyword evidence="12" id="KW-0229">DNA integration</keyword>
<dbReference type="InterPro" id="IPR043502">
    <property type="entry name" value="DNA/RNA_pol_sf"/>
</dbReference>
<dbReference type="Pfam" id="PF00078">
    <property type="entry name" value="RVT_1"/>
    <property type="match status" value="1"/>
</dbReference>
<keyword evidence="9" id="KW-0255">Endonuclease</keyword>
<evidence type="ECO:0000256" key="10">
    <source>
        <dbReference type="ARBA" id="ARBA00022801"/>
    </source>
</evidence>
<evidence type="ECO:0000256" key="9">
    <source>
        <dbReference type="ARBA" id="ARBA00022759"/>
    </source>
</evidence>
<dbReference type="InterPro" id="IPR012337">
    <property type="entry name" value="RNaseH-like_sf"/>
</dbReference>
<keyword evidence="16" id="KW-0233">DNA recombination</keyword>
<keyword evidence="6" id="KW-0540">Nuclease</keyword>
<evidence type="ECO:0000313" key="21">
    <source>
        <dbReference type="Proteomes" id="UP000694546"/>
    </source>
</evidence>
<dbReference type="GO" id="GO:0004523">
    <property type="term" value="F:RNA-DNA hybrid ribonuclease activity"/>
    <property type="evidence" value="ECO:0007669"/>
    <property type="project" value="UniProtKB-EC"/>
</dbReference>
<feature type="domain" description="Reverse transcriptase" evidence="18">
    <location>
        <begin position="127"/>
        <end position="306"/>
    </location>
</feature>
<dbReference type="FunFam" id="3.10.20.370:FF:000003">
    <property type="entry name" value="Transposon Tf2-6 polyprotein"/>
    <property type="match status" value="1"/>
</dbReference>
<reference evidence="20" key="1">
    <citation type="submission" date="2025-08" db="UniProtKB">
        <authorList>
            <consortium name="Ensembl"/>
        </authorList>
    </citation>
    <scope>IDENTIFICATION</scope>
</reference>
<dbReference type="GO" id="GO:0003887">
    <property type="term" value="F:DNA-directed DNA polymerase activity"/>
    <property type="evidence" value="ECO:0007669"/>
    <property type="project" value="UniProtKB-KW"/>
</dbReference>
<name>A0A8C5ARG5_GADMO</name>
<evidence type="ECO:0000256" key="4">
    <source>
        <dbReference type="ARBA" id="ARBA00022679"/>
    </source>
</evidence>
<evidence type="ECO:0000256" key="14">
    <source>
        <dbReference type="ARBA" id="ARBA00022932"/>
    </source>
</evidence>
<dbReference type="FunFam" id="3.30.70.270:FF:000020">
    <property type="entry name" value="Transposon Tf2-6 polyprotein-like Protein"/>
    <property type="match status" value="1"/>
</dbReference>
<accession>A0A8C5ARG5</accession>
<comment type="similarity">
    <text evidence="1">Belongs to the beta type-B retroviral polymerase family. HERV class-II K(HML-2) pol subfamily.</text>
</comment>
<evidence type="ECO:0000256" key="17">
    <source>
        <dbReference type="ARBA" id="ARBA00039658"/>
    </source>
</evidence>
<dbReference type="PANTHER" id="PTHR37984">
    <property type="entry name" value="PROTEIN CBG26694"/>
    <property type="match status" value="1"/>
</dbReference>
<dbReference type="FunFam" id="3.30.420.10:FF:000032">
    <property type="entry name" value="Retrovirus-related Pol polyprotein from transposon 297-like Protein"/>
    <property type="match status" value="1"/>
</dbReference>
<dbReference type="GeneTree" id="ENSGT01060000248608"/>
<dbReference type="InterPro" id="IPR000477">
    <property type="entry name" value="RT_dom"/>
</dbReference>
<evidence type="ECO:0000259" key="19">
    <source>
        <dbReference type="PROSITE" id="PS50994"/>
    </source>
</evidence>
<dbReference type="InterPro" id="IPR041373">
    <property type="entry name" value="RT_RNaseH"/>
</dbReference>
<dbReference type="InterPro" id="IPR056924">
    <property type="entry name" value="SH3_Tf2-1"/>
</dbReference>
<dbReference type="Pfam" id="PF17921">
    <property type="entry name" value="Integrase_H2C2"/>
    <property type="match status" value="1"/>
</dbReference>
<dbReference type="GO" id="GO:0006508">
    <property type="term" value="P:proteolysis"/>
    <property type="evidence" value="ECO:0007669"/>
    <property type="project" value="UniProtKB-KW"/>
</dbReference>
<dbReference type="Ensembl" id="ENSGMOT00000031749.1">
    <property type="protein sequence ID" value="ENSGMOP00000035845.1"/>
    <property type="gene ID" value="ENSGMOG00000029516.1"/>
</dbReference>
<keyword evidence="15" id="KW-0238">DNA-binding</keyword>
<dbReference type="CDD" id="cd01647">
    <property type="entry name" value="RT_LTR"/>
    <property type="match status" value="1"/>
</dbReference>
<evidence type="ECO:0000256" key="13">
    <source>
        <dbReference type="ARBA" id="ARBA00022918"/>
    </source>
</evidence>
<evidence type="ECO:0000256" key="7">
    <source>
        <dbReference type="ARBA" id="ARBA00022723"/>
    </source>
</evidence>
<evidence type="ECO:0000256" key="6">
    <source>
        <dbReference type="ARBA" id="ARBA00022722"/>
    </source>
</evidence>
<dbReference type="OMA" id="EFIVLCQ"/>
<dbReference type="CDD" id="cd09274">
    <property type="entry name" value="RNase_HI_RT_Ty3"/>
    <property type="match status" value="1"/>
</dbReference>
<dbReference type="Gene3D" id="1.10.340.70">
    <property type="match status" value="1"/>
</dbReference>
<evidence type="ECO:0000256" key="2">
    <source>
        <dbReference type="ARBA" id="ARBA00012180"/>
    </source>
</evidence>
<proteinExistence type="inferred from homology"/>
<dbReference type="SUPFAM" id="SSF53098">
    <property type="entry name" value="Ribonuclease H-like"/>
    <property type="match status" value="1"/>
</dbReference>
<dbReference type="InterPro" id="IPR036397">
    <property type="entry name" value="RNaseH_sf"/>
</dbReference>
<dbReference type="GO" id="GO:0006310">
    <property type="term" value="P:DNA recombination"/>
    <property type="evidence" value="ECO:0007669"/>
    <property type="project" value="UniProtKB-KW"/>
</dbReference>
<dbReference type="SUPFAM" id="SSF56672">
    <property type="entry name" value="DNA/RNA polymerases"/>
    <property type="match status" value="1"/>
</dbReference>
<dbReference type="InterPro" id="IPR001584">
    <property type="entry name" value="Integrase_cat-core"/>
</dbReference>
<dbReference type="Gene3D" id="3.30.420.10">
    <property type="entry name" value="Ribonuclease H-like superfamily/Ribonuclease H"/>
    <property type="match status" value="1"/>
</dbReference>
<dbReference type="EC" id="3.1.26.4" evidence="2"/>
<organism evidence="20 21">
    <name type="scientific">Gadus morhua</name>
    <name type="common">Atlantic cod</name>
    <dbReference type="NCBI Taxonomy" id="8049"/>
    <lineage>
        <taxon>Eukaryota</taxon>
        <taxon>Metazoa</taxon>
        <taxon>Chordata</taxon>
        <taxon>Craniata</taxon>
        <taxon>Vertebrata</taxon>
        <taxon>Euteleostomi</taxon>
        <taxon>Actinopterygii</taxon>
        <taxon>Neopterygii</taxon>
        <taxon>Teleostei</taxon>
        <taxon>Neoteleostei</taxon>
        <taxon>Acanthomorphata</taxon>
        <taxon>Zeiogadaria</taxon>
        <taxon>Gadariae</taxon>
        <taxon>Gadiformes</taxon>
        <taxon>Gadoidei</taxon>
        <taxon>Gadidae</taxon>
        <taxon>Gadus</taxon>
    </lineage>
</organism>
<dbReference type="AlphaFoldDB" id="A0A8C5ARG5"/>
<keyword evidence="21" id="KW-1185">Reference proteome</keyword>
<evidence type="ECO:0000256" key="16">
    <source>
        <dbReference type="ARBA" id="ARBA00023172"/>
    </source>
</evidence>
<dbReference type="Pfam" id="PF24626">
    <property type="entry name" value="SH3_Tf2-1"/>
    <property type="match status" value="1"/>
</dbReference>
<dbReference type="PROSITE" id="PS50994">
    <property type="entry name" value="INTEGRASE"/>
    <property type="match status" value="1"/>
</dbReference>
<dbReference type="PANTHER" id="PTHR37984:SF5">
    <property type="entry name" value="PROTEIN NYNRIN-LIKE"/>
    <property type="match status" value="1"/>
</dbReference>
<keyword evidence="11" id="KW-0460">Magnesium</keyword>
<protein>
    <recommendedName>
        <fullName evidence="17">Gypsy retrotransposon integrase-like protein 1</fullName>
        <ecNumber evidence="2">3.1.26.4</ecNumber>
    </recommendedName>
</protein>
<evidence type="ECO:0000256" key="1">
    <source>
        <dbReference type="ARBA" id="ARBA00010879"/>
    </source>
</evidence>
<keyword evidence="5" id="KW-0548">Nucleotidyltransferase</keyword>
<keyword evidence="8" id="KW-0064">Aspartyl protease</keyword>
<keyword evidence="7" id="KW-0479">Metal-binding</keyword>
<dbReference type="GO" id="GO:0015074">
    <property type="term" value="P:DNA integration"/>
    <property type="evidence" value="ECO:0007669"/>
    <property type="project" value="UniProtKB-KW"/>
</dbReference>
<feature type="domain" description="Integrase catalytic" evidence="19">
    <location>
        <begin position="645"/>
        <end position="804"/>
    </location>
</feature>
<keyword evidence="10" id="KW-0378">Hydrolase</keyword>
<dbReference type="InterPro" id="IPR050951">
    <property type="entry name" value="Retrovirus_Pol_polyprotein"/>
</dbReference>
<evidence type="ECO:0000256" key="12">
    <source>
        <dbReference type="ARBA" id="ARBA00022908"/>
    </source>
</evidence>
<dbReference type="InterPro" id="IPR043128">
    <property type="entry name" value="Rev_trsase/Diguanyl_cyclase"/>
</dbReference>
<evidence type="ECO:0000256" key="15">
    <source>
        <dbReference type="ARBA" id="ARBA00023125"/>
    </source>
</evidence>
<dbReference type="GO" id="GO:0004190">
    <property type="term" value="F:aspartic-type endopeptidase activity"/>
    <property type="evidence" value="ECO:0007669"/>
    <property type="project" value="UniProtKB-KW"/>
</dbReference>
<dbReference type="Proteomes" id="UP000694546">
    <property type="component" value="Unassembled WGS sequence"/>
</dbReference>
<keyword evidence="13" id="KW-0695">RNA-directed DNA polymerase</keyword>
<keyword evidence="4" id="KW-0808">Transferase</keyword>
<evidence type="ECO:0000313" key="20">
    <source>
        <dbReference type="Ensembl" id="ENSGMOP00000035845.1"/>
    </source>
</evidence>